<feature type="compositionally biased region" description="Basic and acidic residues" evidence="2">
    <location>
        <begin position="85"/>
        <end position="102"/>
    </location>
</feature>
<evidence type="ECO:0000256" key="1">
    <source>
        <dbReference type="SAM" id="Coils"/>
    </source>
</evidence>
<dbReference type="AlphaFoldDB" id="A0A2I1CZN5"/>
<comment type="caution">
    <text evidence="3">The sequence shown here is derived from an EMBL/GenBank/DDBJ whole genome shotgun (WGS) entry which is preliminary data.</text>
</comment>
<feature type="region of interest" description="Disordered" evidence="2">
    <location>
        <begin position="1"/>
        <end position="269"/>
    </location>
</feature>
<dbReference type="GeneID" id="36548850"/>
<dbReference type="RefSeq" id="XP_024691670.1">
    <property type="nucleotide sequence ID" value="XM_024841326.1"/>
</dbReference>
<keyword evidence="4" id="KW-1185">Reference proteome</keyword>
<evidence type="ECO:0000313" key="3">
    <source>
        <dbReference type="EMBL" id="PKY03076.1"/>
    </source>
</evidence>
<evidence type="ECO:0000256" key="2">
    <source>
        <dbReference type="SAM" id="MobiDB-lite"/>
    </source>
</evidence>
<proteinExistence type="predicted"/>
<gene>
    <name evidence="3" type="ORF">P168DRAFT_328159</name>
</gene>
<feature type="compositionally biased region" description="Basic and acidic residues" evidence="2">
    <location>
        <begin position="188"/>
        <end position="205"/>
    </location>
</feature>
<evidence type="ECO:0000313" key="4">
    <source>
        <dbReference type="Proteomes" id="UP000234254"/>
    </source>
</evidence>
<feature type="compositionally biased region" description="Acidic residues" evidence="2">
    <location>
        <begin position="147"/>
        <end position="166"/>
    </location>
</feature>
<feature type="compositionally biased region" description="Basic residues" evidence="2">
    <location>
        <begin position="229"/>
        <end position="239"/>
    </location>
</feature>
<organism evidence="3 4">
    <name type="scientific">Aspergillus campestris (strain IBT 28561)</name>
    <dbReference type="NCBI Taxonomy" id="1392248"/>
    <lineage>
        <taxon>Eukaryota</taxon>
        <taxon>Fungi</taxon>
        <taxon>Dikarya</taxon>
        <taxon>Ascomycota</taxon>
        <taxon>Pezizomycotina</taxon>
        <taxon>Eurotiomycetes</taxon>
        <taxon>Eurotiomycetidae</taxon>
        <taxon>Eurotiales</taxon>
        <taxon>Aspergillaceae</taxon>
        <taxon>Aspergillus</taxon>
        <taxon>Aspergillus subgen. Circumdati</taxon>
    </lineage>
</organism>
<dbReference type="VEuPathDB" id="FungiDB:P168DRAFT_328159"/>
<dbReference type="OrthoDB" id="5431211at2759"/>
<dbReference type="Proteomes" id="UP000234254">
    <property type="component" value="Unassembled WGS sequence"/>
</dbReference>
<keyword evidence="1" id="KW-0175">Coiled coil</keyword>
<protein>
    <submittedName>
        <fullName evidence="3">Uncharacterized protein</fullName>
    </submittedName>
</protein>
<reference evidence="3" key="1">
    <citation type="submission" date="2016-12" db="EMBL/GenBank/DDBJ databases">
        <title>The genomes of Aspergillus section Nigri reveals drivers in fungal speciation.</title>
        <authorList>
            <consortium name="DOE Joint Genome Institute"/>
            <person name="Vesth T.C."/>
            <person name="Nybo J."/>
            <person name="Theobald S."/>
            <person name="Brandl J."/>
            <person name="Frisvad J.C."/>
            <person name="Nielsen K.F."/>
            <person name="Lyhne E.K."/>
            <person name="Kogle M.E."/>
            <person name="Kuo A."/>
            <person name="Riley R."/>
            <person name="Clum A."/>
            <person name="Nolan M."/>
            <person name="Lipzen A."/>
            <person name="Salamov A."/>
            <person name="Henrissat B."/>
            <person name="Wiebenga A."/>
            <person name="De vries R.P."/>
            <person name="Grigoriev I.V."/>
            <person name="Mortensen U.H."/>
            <person name="Andersen M.R."/>
            <person name="Baker S.E."/>
        </authorList>
    </citation>
    <scope>NUCLEOTIDE SEQUENCE</scope>
    <source>
        <strain evidence="3">IBT 28561</strain>
    </source>
</reference>
<dbReference type="CDD" id="cd00167">
    <property type="entry name" value="SANT"/>
    <property type="match status" value="1"/>
</dbReference>
<dbReference type="EMBL" id="MSFM01000008">
    <property type="protein sequence ID" value="PKY03076.1"/>
    <property type="molecule type" value="Genomic_DNA"/>
</dbReference>
<accession>A0A2I1CZN5</accession>
<dbReference type="InterPro" id="IPR001005">
    <property type="entry name" value="SANT/Myb"/>
</dbReference>
<feature type="compositionally biased region" description="Acidic residues" evidence="2">
    <location>
        <begin position="119"/>
        <end position="138"/>
    </location>
</feature>
<sequence>MARRNRSFRASGRALDILNSINNPSTSRKQRDQPVRSSRRATHGGESQDVPKNRDDIWQIPVSPEVRTPSPPASRHTPPQTLHIPEAEPTPRRSRRLQHETPENSSPLRDPLRQQEQTPDVEEPEPEAEPESESESEWVSDGGGSEGSEEVSQEPLEEYSEGDEAPDGQQAVAHETATKKRKTAAMESPREDGEPQNTHDRDQPARDQQANAPSPHRGNPDNLSSPTSRRQRRRVRSPSRVRIEIPPRASSPAQPEPSPDSHDQTQTTDRALEVAPEPVKEIWFDQAQHLGGQEDNWRTLTAAVRTLRKTKVPSVEHYLGDVKGAVDFFQNSYKRTVITPLREGDAPASESAAQFDDLLAVIQQEGDQVMDVIYELTEPAQRRDLLDGFGARAIDWAYKVVKQCFRAYYIAGGRYPAARRHFRRALALLSWFCRRLGSLAGRMQMETRQKELRRLEKSLAKLQAALESRALEPEAREAREALEGPGAPVGGGTLRDLVFPYGRKPWTNDEGQALLDGLQRYQGPDRYYRILTQSGRRLLGRTALELREQACQLRDRILTQHDHELHSMEGQRKWRWLLSVREE</sequence>
<name>A0A2I1CZN5_ASPC2</name>
<feature type="coiled-coil region" evidence="1">
    <location>
        <begin position="445"/>
        <end position="472"/>
    </location>
</feature>